<evidence type="ECO:0000256" key="6">
    <source>
        <dbReference type="ARBA" id="ARBA00023136"/>
    </source>
</evidence>
<dbReference type="InterPro" id="IPR044669">
    <property type="entry name" value="YneE/VCCN1/2-like"/>
</dbReference>
<dbReference type="Proteomes" id="UP000825935">
    <property type="component" value="Chromosome 16"/>
</dbReference>
<evidence type="ECO:0000256" key="5">
    <source>
        <dbReference type="ARBA" id="ARBA00023065"/>
    </source>
</evidence>
<keyword evidence="2" id="KW-0813">Transport</keyword>
<dbReference type="Pfam" id="PF25539">
    <property type="entry name" value="Bestrophin_2"/>
    <property type="match status" value="1"/>
</dbReference>
<sequence>MDKQILLDLYVKGLTARLHPVCRLRTLFVSRKDQDSIFLPKNSGTSSLSQSHLVHRIRTCFPTLASRNINSNPTSNNFSEDGVASQVSANANFDNFNCDARDIGNDEMDMRTVTRLSGNTNSVSKSGPEGITIFDNCNKSGNINMNEGYNSRLSDNQPETNDADSARASLASCLGMNGSRDMDSKLCDLSSQSVSEGVTSSAPRLEMHNHVSGKNGSSYANDENEAALSLLLDSKNILEFISRFPRWADAQKESGIPQRQKRAFYSHEDWLRHRSSSRHARHMLSSISSRVIVSLVPPVFTFTSVAIGVAIYNTVLRWGYLPSFLPLLHAASLPYELTAPALALLLVFRTDASYSRYVEARKTWTSVISTTKDLARLSAQLVKNPLDVALKSSLLSYVMAFPIALKCHLIYGSDIKNDLRRLLEEDDLTFVLSSQHRPNCLIQLISQALDHLQLDNSERLLLEELVRQYVASVSICERLLRTPIPLSYTRLTSRFLVLWHISLPIVLWDACDWLVIPATFFSAATLFGIEEVGVLIEEPFANLALDKMIGICHDNIQEFIGQQKEIDNFLYLKRKSGKN</sequence>
<organism evidence="7 8">
    <name type="scientific">Ceratopteris richardii</name>
    <name type="common">Triangle waterfern</name>
    <dbReference type="NCBI Taxonomy" id="49495"/>
    <lineage>
        <taxon>Eukaryota</taxon>
        <taxon>Viridiplantae</taxon>
        <taxon>Streptophyta</taxon>
        <taxon>Embryophyta</taxon>
        <taxon>Tracheophyta</taxon>
        <taxon>Polypodiopsida</taxon>
        <taxon>Polypodiidae</taxon>
        <taxon>Polypodiales</taxon>
        <taxon>Pteridineae</taxon>
        <taxon>Pteridaceae</taxon>
        <taxon>Parkerioideae</taxon>
        <taxon>Ceratopteris</taxon>
    </lineage>
</organism>
<evidence type="ECO:0000256" key="2">
    <source>
        <dbReference type="ARBA" id="ARBA00022448"/>
    </source>
</evidence>
<name>A0A8T2SZV2_CERRI</name>
<dbReference type="PANTHER" id="PTHR33281">
    <property type="entry name" value="UPF0187 PROTEIN YNEE"/>
    <property type="match status" value="1"/>
</dbReference>
<evidence type="ECO:0000256" key="3">
    <source>
        <dbReference type="ARBA" id="ARBA00022692"/>
    </source>
</evidence>
<proteinExistence type="predicted"/>
<gene>
    <name evidence="7" type="ORF">KP509_16G014300</name>
</gene>
<evidence type="ECO:0000256" key="1">
    <source>
        <dbReference type="ARBA" id="ARBA00004141"/>
    </source>
</evidence>
<comment type="subcellular location">
    <subcellularLocation>
        <location evidence="1">Membrane</location>
        <topology evidence="1">Multi-pass membrane protein</topology>
    </subcellularLocation>
</comment>
<dbReference type="EMBL" id="CM035421">
    <property type="protein sequence ID" value="KAH7387283.1"/>
    <property type="molecule type" value="Genomic_DNA"/>
</dbReference>
<dbReference type="PANTHER" id="PTHR33281:SF1">
    <property type="entry name" value="VOLTAGE-DEPENDENT CHLORIDE CHANNEL 1, CHLOROPLASTIC"/>
    <property type="match status" value="1"/>
</dbReference>
<evidence type="ECO:0000256" key="4">
    <source>
        <dbReference type="ARBA" id="ARBA00022989"/>
    </source>
</evidence>
<dbReference type="GO" id="GO:0005254">
    <property type="term" value="F:chloride channel activity"/>
    <property type="evidence" value="ECO:0007669"/>
    <property type="project" value="InterPro"/>
</dbReference>
<comment type="caution">
    <text evidence="7">The sequence shown here is derived from an EMBL/GenBank/DDBJ whole genome shotgun (WGS) entry which is preliminary data.</text>
</comment>
<keyword evidence="5" id="KW-0406">Ion transport</keyword>
<keyword evidence="6" id="KW-0472">Membrane</keyword>
<keyword evidence="4" id="KW-1133">Transmembrane helix</keyword>
<protein>
    <submittedName>
        <fullName evidence="7">Uncharacterized protein</fullName>
    </submittedName>
</protein>
<keyword evidence="3" id="KW-0812">Transmembrane</keyword>
<evidence type="ECO:0000313" key="8">
    <source>
        <dbReference type="Proteomes" id="UP000825935"/>
    </source>
</evidence>
<evidence type="ECO:0000313" key="7">
    <source>
        <dbReference type="EMBL" id="KAH7387283.1"/>
    </source>
</evidence>
<accession>A0A8T2SZV2</accession>
<dbReference type="GO" id="GO:0016020">
    <property type="term" value="C:membrane"/>
    <property type="evidence" value="ECO:0007669"/>
    <property type="project" value="UniProtKB-SubCell"/>
</dbReference>
<reference evidence="7" key="1">
    <citation type="submission" date="2021-08" db="EMBL/GenBank/DDBJ databases">
        <title>WGS assembly of Ceratopteris richardii.</title>
        <authorList>
            <person name="Marchant D.B."/>
            <person name="Chen G."/>
            <person name="Jenkins J."/>
            <person name="Shu S."/>
            <person name="Leebens-Mack J."/>
            <person name="Grimwood J."/>
            <person name="Schmutz J."/>
            <person name="Soltis P."/>
            <person name="Soltis D."/>
            <person name="Chen Z.-H."/>
        </authorList>
    </citation>
    <scope>NUCLEOTIDE SEQUENCE</scope>
    <source>
        <strain evidence="7">Whitten #5841</strain>
        <tissue evidence="7">Leaf</tissue>
    </source>
</reference>
<dbReference type="AlphaFoldDB" id="A0A8T2SZV2"/>
<keyword evidence="8" id="KW-1185">Reference proteome</keyword>
<dbReference type="OrthoDB" id="1368at2759"/>